<dbReference type="EMBL" id="BK015679">
    <property type="protein sequence ID" value="DAE19617.1"/>
    <property type="molecule type" value="Genomic_DNA"/>
</dbReference>
<organism evidence="1">
    <name type="scientific">Siphoviridae sp. ct33S22</name>
    <dbReference type="NCBI Taxonomy" id="2826279"/>
    <lineage>
        <taxon>Viruses</taxon>
        <taxon>Duplodnaviria</taxon>
        <taxon>Heunggongvirae</taxon>
        <taxon>Uroviricota</taxon>
        <taxon>Caudoviricetes</taxon>
    </lineage>
</organism>
<sequence length="117" mass="13420">MTQEQKERLTAWCLNLLVTYRIDFFRGCAISDVVTFVTTGDPDRIEIAREICHGADRLKFEADTKDYAELLRELKQITKEVPLSDTAHLAIACVFGAEWEEAIEALDKLKSERNEQN</sequence>
<protein>
    <submittedName>
        <fullName evidence="1">Uncharacterized protein</fullName>
    </submittedName>
</protein>
<evidence type="ECO:0000313" key="1">
    <source>
        <dbReference type="EMBL" id="DAE19617.1"/>
    </source>
</evidence>
<accession>A0A8S5QLD1</accession>
<reference evidence="1" key="1">
    <citation type="journal article" date="2021" name="Proc. Natl. Acad. Sci. U.S.A.">
        <title>A Catalog of Tens of Thousands of Viruses from Human Metagenomes Reveals Hidden Associations with Chronic Diseases.</title>
        <authorList>
            <person name="Tisza M.J."/>
            <person name="Buck C.B."/>
        </authorList>
    </citation>
    <scope>NUCLEOTIDE SEQUENCE</scope>
    <source>
        <strain evidence="1">Ct33S22</strain>
    </source>
</reference>
<name>A0A8S5QLD1_9CAUD</name>
<proteinExistence type="predicted"/>